<dbReference type="PANTHER" id="PTHR46229:SF2">
    <property type="entry name" value="BOLA-LIKE PROTEIN 1"/>
    <property type="match status" value="1"/>
</dbReference>
<gene>
    <name evidence="3" type="ORF">PPRIM_AZ9-3.1.T0170303</name>
</gene>
<evidence type="ECO:0008006" key="5">
    <source>
        <dbReference type="Google" id="ProtNLM"/>
    </source>
</evidence>
<name>A0A8S1K7Y7_PARPR</name>
<dbReference type="AlphaFoldDB" id="A0A8S1K7Y7"/>
<dbReference type="InterPro" id="IPR002634">
    <property type="entry name" value="BolA"/>
</dbReference>
<sequence length="115" mass="13227">MNQIKYSFCKVRNLLLQKLTQDFTPEHLSIINESNLHSVPKGSETHFKITIVSNEFENKSHILRHRSIYQSIDNLKNDYKIHAIQITAKTSNEWQKSTEVNPTPSCRGGSKVKSS</sequence>
<dbReference type="InterPro" id="IPR050961">
    <property type="entry name" value="BolA/IbaG_stress_morph_reg"/>
</dbReference>
<accession>A0A8S1K7Y7</accession>
<evidence type="ECO:0000256" key="1">
    <source>
        <dbReference type="RuleBase" id="RU003860"/>
    </source>
</evidence>
<dbReference type="PIRSF" id="PIRSF003113">
    <property type="entry name" value="BolA"/>
    <property type="match status" value="1"/>
</dbReference>
<dbReference type="GO" id="GO:0005739">
    <property type="term" value="C:mitochondrion"/>
    <property type="evidence" value="ECO:0007669"/>
    <property type="project" value="TreeGrafter"/>
</dbReference>
<dbReference type="Proteomes" id="UP000688137">
    <property type="component" value="Unassembled WGS sequence"/>
</dbReference>
<protein>
    <recommendedName>
        <fullName evidence="5">BolA-like protein</fullName>
    </recommendedName>
</protein>
<proteinExistence type="inferred from homology"/>
<feature type="compositionally biased region" description="Polar residues" evidence="2">
    <location>
        <begin position="92"/>
        <end position="104"/>
    </location>
</feature>
<dbReference type="PANTHER" id="PTHR46229">
    <property type="entry name" value="BOLA TRANSCRIPTION REGULATOR"/>
    <property type="match status" value="1"/>
</dbReference>
<evidence type="ECO:0000313" key="4">
    <source>
        <dbReference type="Proteomes" id="UP000688137"/>
    </source>
</evidence>
<evidence type="ECO:0000256" key="2">
    <source>
        <dbReference type="SAM" id="MobiDB-lite"/>
    </source>
</evidence>
<feature type="region of interest" description="Disordered" evidence="2">
    <location>
        <begin position="92"/>
        <end position="115"/>
    </location>
</feature>
<comment type="caution">
    <text evidence="3">The sequence shown here is derived from an EMBL/GenBank/DDBJ whole genome shotgun (WGS) entry which is preliminary data.</text>
</comment>
<dbReference type="EMBL" id="CAJJDM010000012">
    <property type="protein sequence ID" value="CAD8050927.1"/>
    <property type="molecule type" value="Genomic_DNA"/>
</dbReference>
<organism evidence="3 4">
    <name type="scientific">Paramecium primaurelia</name>
    <dbReference type="NCBI Taxonomy" id="5886"/>
    <lineage>
        <taxon>Eukaryota</taxon>
        <taxon>Sar</taxon>
        <taxon>Alveolata</taxon>
        <taxon>Ciliophora</taxon>
        <taxon>Intramacronucleata</taxon>
        <taxon>Oligohymenophorea</taxon>
        <taxon>Peniculida</taxon>
        <taxon>Parameciidae</taxon>
        <taxon>Paramecium</taxon>
    </lineage>
</organism>
<reference evidence="3" key="1">
    <citation type="submission" date="2021-01" db="EMBL/GenBank/DDBJ databases">
        <authorList>
            <consortium name="Genoscope - CEA"/>
            <person name="William W."/>
        </authorList>
    </citation>
    <scope>NUCLEOTIDE SEQUENCE</scope>
</reference>
<dbReference type="Pfam" id="PF01722">
    <property type="entry name" value="BolA"/>
    <property type="match status" value="1"/>
</dbReference>
<evidence type="ECO:0000313" key="3">
    <source>
        <dbReference type="EMBL" id="CAD8050927.1"/>
    </source>
</evidence>
<keyword evidence="4" id="KW-1185">Reference proteome</keyword>
<comment type="similarity">
    <text evidence="1">Belongs to the BolA/IbaG family.</text>
</comment>
<dbReference type="OMA" id="CLGGFGK"/>